<comment type="caution">
    <text evidence="1">The sequence shown here is derived from an EMBL/GenBank/DDBJ whole genome shotgun (WGS) entry which is preliminary data.</text>
</comment>
<dbReference type="EMBL" id="CM034392">
    <property type="protein sequence ID" value="KAJ0180584.1"/>
    <property type="molecule type" value="Genomic_DNA"/>
</dbReference>
<keyword evidence="2" id="KW-1185">Reference proteome</keyword>
<dbReference type="Proteomes" id="UP000824533">
    <property type="component" value="Linkage Group LG06"/>
</dbReference>
<protein>
    <submittedName>
        <fullName evidence="1">Uncharacterized protein</fullName>
    </submittedName>
</protein>
<proteinExistence type="predicted"/>
<evidence type="ECO:0000313" key="2">
    <source>
        <dbReference type="Proteomes" id="UP000824533"/>
    </source>
</evidence>
<name>A0ACC1D9I5_9NEOP</name>
<gene>
    <name evidence="1" type="ORF">K1T71_003988</name>
</gene>
<organism evidence="1 2">
    <name type="scientific">Dendrolimus kikuchii</name>
    <dbReference type="NCBI Taxonomy" id="765133"/>
    <lineage>
        <taxon>Eukaryota</taxon>
        <taxon>Metazoa</taxon>
        <taxon>Ecdysozoa</taxon>
        <taxon>Arthropoda</taxon>
        <taxon>Hexapoda</taxon>
        <taxon>Insecta</taxon>
        <taxon>Pterygota</taxon>
        <taxon>Neoptera</taxon>
        <taxon>Endopterygota</taxon>
        <taxon>Lepidoptera</taxon>
        <taxon>Glossata</taxon>
        <taxon>Ditrysia</taxon>
        <taxon>Bombycoidea</taxon>
        <taxon>Lasiocampidae</taxon>
        <taxon>Dendrolimus</taxon>
    </lineage>
</organism>
<evidence type="ECO:0000313" key="1">
    <source>
        <dbReference type="EMBL" id="KAJ0180584.1"/>
    </source>
</evidence>
<reference evidence="1 2" key="1">
    <citation type="journal article" date="2021" name="Front. Genet.">
        <title>Chromosome-Level Genome Assembly Reveals Significant Gene Expansion in the Toll and IMD Signaling Pathways of Dendrolimus kikuchii.</title>
        <authorList>
            <person name="Zhou J."/>
            <person name="Wu P."/>
            <person name="Xiong Z."/>
            <person name="Liu N."/>
            <person name="Zhao N."/>
            <person name="Ji M."/>
            <person name="Qiu Y."/>
            <person name="Yang B."/>
        </authorList>
    </citation>
    <scope>NUCLEOTIDE SEQUENCE [LARGE SCALE GENOMIC DNA]</scope>
    <source>
        <strain evidence="1">Ann1</strain>
    </source>
</reference>
<sequence>MPVCSVIGCGIKKTPNQPTLTIHSFPRNERKKKKWLEAIGLENIKPNVKDIYICSLHFDDKCFNKTLDVPRLRDDAVPFKFHPVEETSSSQISSTLICQIVYASIYFIGRDHGRQRCQVSTSIVRKLYDKISHRFYAVVVYSNRISLVLNILP</sequence>
<accession>A0ACC1D9I5</accession>